<evidence type="ECO:0000256" key="1">
    <source>
        <dbReference type="SAM" id="MobiDB-lite"/>
    </source>
</evidence>
<evidence type="ECO:0000313" key="3">
    <source>
        <dbReference type="EMBL" id="KAK0736087.1"/>
    </source>
</evidence>
<dbReference type="EMBL" id="JAUKTV010000006">
    <property type="protein sequence ID" value="KAK0736087.1"/>
    <property type="molecule type" value="Genomic_DNA"/>
</dbReference>
<organism evidence="3 4">
    <name type="scientific">Apiosordaria backusii</name>
    <dbReference type="NCBI Taxonomy" id="314023"/>
    <lineage>
        <taxon>Eukaryota</taxon>
        <taxon>Fungi</taxon>
        <taxon>Dikarya</taxon>
        <taxon>Ascomycota</taxon>
        <taxon>Pezizomycotina</taxon>
        <taxon>Sordariomycetes</taxon>
        <taxon>Sordariomycetidae</taxon>
        <taxon>Sordariales</taxon>
        <taxon>Lasiosphaeriaceae</taxon>
        <taxon>Apiosordaria</taxon>
    </lineage>
</organism>
<proteinExistence type="predicted"/>
<gene>
    <name evidence="3" type="ORF">B0T21DRAFT_366277</name>
</gene>
<keyword evidence="4" id="KW-1185">Reference proteome</keyword>
<name>A0AA40EF44_9PEZI</name>
<sequence length="88" mass="9770">MAPGTRIWTLFPLPVFVLMLDTKGEMLRVPQLNHLNHVLSSKRTHGSRITNDDDESEGASDARWTPGPASLPEVTLPDHSPAPYWAPQ</sequence>
<feature type="signal peptide" evidence="2">
    <location>
        <begin position="1"/>
        <end position="24"/>
    </location>
</feature>
<keyword evidence="2" id="KW-0732">Signal</keyword>
<comment type="caution">
    <text evidence="3">The sequence shown here is derived from an EMBL/GenBank/DDBJ whole genome shotgun (WGS) entry which is preliminary data.</text>
</comment>
<reference evidence="3" key="1">
    <citation type="submission" date="2023-06" db="EMBL/GenBank/DDBJ databases">
        <title>Genome-scale phylogeny and comparative genomics of the fungal order Sordariales.</title>
        <authorList>
            <consortium name="Lawrence Berkeley National Laboratory"/>
            <person name="Hensen N."/>
            <person name="Bonometti L."/>
            <person name="Westerberg I."/>
            <person name="Brannstrom I.O."/>
            <person name="Guillou S."/>
            <person name="Cros-Aarteil S."/>
            <person name="Calhoun S."/>
            <person name="Haridas S."/>
            <person name="Kuo A."/>
            <person name="Mondo S."/>
            <person name="Pangilinan J."/>
            <person name="Riley R."/>
            <person name="Labutti K."/>
            <person name="Andreopoulos B."/>
            <person name="Lipzen A."/>
            <person name="Chen C."/>
            <person name="Yanf M."/>
            <person name="Daum C."/>
            <person name="Ng V."/>
            <person name="Clum A."/>
            <person name="Steindorff A."/>
            <person name="Ohm R."/>
            <person name="Martin F."/>
            <person name="Silar P."/>
            <person name="Natvig D."/>
            <person name="Lalanne C."/>
            <person name="Gautier V."/>
            <person name="Ament-Velasquez S.L."/>
            <person name="Kruys A."/>
            <person name="Hutchinson M.I."/>
            <person name="Powell A.J."/>
            <person name="Barry K."/>
            <person name="Miller A.N."/>
            <person name="Grigoriev I.V."/>
            <person name="Debuchy R."/>
            <person name="Gladieux P."/>
            <person name="Thoren M.H."/>
            <person name="Johannesson H."/>
        </authorList>
    </citation>
    <scope>NUCLEOTIDE SEQUENCE</scope>
    <source>
        <strain evidence="3">CBS 540.89</strain>
    </source>
</reference>
<protein>
    <recommendedName>
        <fullName evidence="5">Secreted protein</fullName>
    </recommendedName>
</protein>
<evidence type="ECO:0000313" key="4">
    <source>
        <dbReference type="Proteomes" id="UP001172159"/>
    </source>
</evidence>
<dbReference type="AlphaFoldDB" id="A0AA40EF44"/>
<evidence type="ECO:0008006" key="5">
    <source>
        <dbReference type="Google" id="ProtNLM"/>
    </source>
</evidence>
<evidence type="ECO:0000256" key="2">
    <source>
        <dbReference type="SAM" id="SignalP"/>
    </source>
</evidence>
<feature type="region of interest" description="Disordered" evidence="1">
    <location>
        <begin position="41"/>
        <end position="88"/>
    </location>
</feature>
<accession>A0AA40EF44</accession>
<dbReference type="Proteomes" id="UP001172159">
    <property type="component" value="Unassembled WGS sequence"/>
</dbReference>
<feature type="chain" id="PRO_5041426309" description="Secreted protein" evidence="2">
    <location>
        <begin position="25"/>
        <end position="88"/>
    </location>
</feature>